<dbReference type="HOGENOM" id="CLU_127581_0_0_3"/>
<dbReference type="eggNOG" id="ENOG5032K1R">
    <property type="taxonomic scope" value="Bacteria"/>
</dbReference>
<dbReference type="PATRIC" id="fig|251221.4.peg.231"/>
<dbReference type="InParanoid" id="Q7NP30"/>
<proteinExistence type="predicted"/>
<evidence type="ECO:0000313" key="2">
    <source>
        <dbReference type="Proteomes" id="UP000000557"/>
    </source>
</evidence>
<dbReference type="OrthoDB" id="457693at2"/>
<evidence type="ECO:0000313" key="1">
    <source>
        <dbReference type="EMBL" id="BAC88169.1"/>
    </source>
</evidence>
<name>Q7NP30_GLOVI</name>
<reference evidence="1 2" key="1">
    <citation type="journal article" date="2003" name="DNA Res.">
        <title>Complete genome structure of Gloeobacter violaceus PCC 7421, a cyanobacterium that lacks thylakoids.</title>
        <authorList>
            <person name="Nakamura Y."/>
            <person name="Kaneko T."/>
            <person name="Sato S."/>
            <person name="Mimuro M."/>
            <person name="Miyashita H."/>
            <person name="Tsuchiya T."/>
            <person name="Sasamoto S."/>
            <person name="Watanabe A."/>
            <person name="Kawashima K."/>
            <person name="Kishida Y."/>
            <person name="Kiyokawa C."/>
            <person name="Kohara M."/>
            <person name="Matsumoto M."/>
            <person name="Matsuno A."/>
            <person name="Nakazaki N."/>
            <person name="Shimpo S."/>
            <person name="Takeuchi C."/>
            <person name="Yamada M."/>
            <person name="Tabata S."/>
        </authorList>
    </citation>
    <scope>NUCLEOTIDE SEQUENCE [LARGE SCALE GENOMIC DNA]</scope>
    <source>
        <strain evidence="2">ATCC 29082 / PCC 7421</strain>
    </source>
</reference>
<dbReference type="Proteomes" id="UP000000557">
    <property type="component" value="Chromosome"/>
</dbReference>
<organism evidence="1 2">
    <name type="scientific">Gloeobacter violaceus (strain ATCC 29082 / PCC 7421)</name>
    <dbReference type="NCBI Taxonomy" id="251221"/>
    <lineage>
        <taxon>Bacteria</taxon>
        <taxon>Bacillati</taxon>
        <taxon>Cyanobacteriota</taxon>
        <taxon>Cyanophyceae</taxon>
        <taxon>Gloeobacterales</taxon>
        <taxon>Gloeobacteraceae</taxon>
        <taxon>Gloeobacter</taxon>
    </lineage>
</organism>
<reference evidence="1 2" key="2">
    <citation type="journal article" date="2003" name="DNA Res.">
        <title>Complete genome structure of Gloeobacter violaceus PCC 7421, a cyanobacterium that lacks thylakoids (supplement).</title>
        <authorList>
            <person name="Nakamura Y."/>
            <person name="Kaneko T."/>
            <person name="Sato S."/>
            <person name="Mimuro M."/>
            <person name="Miyashita H."/>
            <person name="Tsuchiya T."/>
            <person name="Sasamoto S."/>
            <person name="Watanabe A."/>
            <person name="Kawashima K."/>
            <person name="Kishida Y."/>
            <person name="Kiyokawa C."/>
            <person name="Kohara M."/>
            <person name="Matsumoto M."/>
            <person name="Matsuno A."/>
            <person name="Nakazaki N."/>
            <person name="Shimpo S."/>
            <person name="Takeuchi C."/>
            <person name="Yamada M."/>
            <person name="Tabata S."/>
        </authorList>
    </citation>
    <scope>NUCLEOTIDE SEQUENCE [LARGE SCALE GENOMIC DNA]</scope>
    <source>
        <strain evidence="2">ATCC 29082 / PCC 7421</strain>
    </source>
</reference>
<dbReference type="EnsemblBacteria" id="BAC88169">
    <property type="protein sequence ID" value="BAC88169"/>
    <property type="gene ID" value="BAC88169"/>
</dbReference>
<gene>
    <name evidence="1" type="ordered locus">gll0228</name>
</gene>
<dbReference type="EMBL" id="BA000045">
    <property type="protein sequence ID" value="BAC88169.1"/>
    <property type="molecule type" value="Genomic_DNA"/>
</dbReference>
<dbReference type="KEGG" id="gvi:gll0228"/>
<sequence>MTSVYSIAPIFVLRDPRVFRDEFGRSGLFVLKNPWLDLLQRYRNAQESRVSKYSLFDAVRLKESVVLAEGGTAGAGTPGAIVEIFEDGKAYLVELFGNWVKYDSQGQLAPAHPDELNVFQETLGVELAYPHQLQLIAPAAEAAGVRTRLAVLLDKLPESLLLQVHDFADLLNQQRIADKSS</sequence>
<protein>
    <submittedName>
        <fullName evidence="1">Gll0228 protein</fullName>
    </submittedName>
</protein>
<dbReference type="PhylomeDB" id="Q7NP30"/>
<dbReference type="AlphaFoldDB" id="Q7NP30"/>
<accession>Q7NP30</accession>
<keyword evidence="2" id="KW-1185">Reference proteome</keyword>